<evidence type="ECO:0000313" key="9">
    <source>
        <dbReference type="EMBL" id="MBB6479229.1"/>
    </source>
</evidence>
<dbReference type="Proteomes" id="UP000587760">
    <property type="component" value="Unassembled WGS sequence"/>
</dbReference>
<proteinExistence type="inferred from homology"/>
<dbReference type="PANTHER" id="PTHR30465">
    <property type="entry name" value="INNER MEMBRANE ABC TRANSPORTER"/>
    <property type="match status" value="1"/>
</dbReference>
<evidence type="ECO:0000313" key="10">
    <source>
        <dbReference type="Proteomes" id="UP000587760"/>
    </source>
</evidence>
<dbReference type="Gene3D" id="1.10.3720.10">
    <property type="entry name" value="MetI-like"/>
    <property type="match status" value="1"/>
</dbReference>
<keyword evidence="3" id="KW-1003">Cell membrane</keyword>
<comment type="caution">
    <text evidence="9">The sequence shown here is derived from an EMBL/GenBank/DDBJ whole genome shotgun (WGS) entry which is preliminary data.</text>
</comment>
<keyword evidence="6 7" id="KW-0472">Membrane</keyword>
<dbReference type="InterPro" id="IPR000515">
    <property type="entry name" value="MetI-like"/>
</dbReference>
<feature type="domain" description="ABC transmembrane type-1" evidence="8">
    <location>
        <begin position="85"/>
        <end position="286"/>
    </location>
</feature>
<dbReference type="GO" id="GO:0055085">
    <property type="term" value="P:transmembrane transport"/>
    <property type="evidence" value="ECO:0007669"/>
    <property type="project" value="InterPro"/>
</dbReference>
<evidence type="ECO:0000256" key="7">
    <source>
        <dbReference type="RuleBase" id="RU363032"/>
    </source>
</evidence>
<feature type="transmembrane region" description="Helical" evidence="7">
    <location>
        <begin position="121"/>
        <end position="143"/>
    </location>
</feature>
<evidence type="ECO:0000256" key="5">
    <source>
        <dbReference type="ARBA" id="ARBA00022989"/>
    </source>
</evidence>
<evidence type="ECO:0000256" key="6">
    <source>
        <dbReference type="ARBA" id="ARBA00023136"/>
    </source>
</evidence>
<evidence type="ECO:0000256" key="3">
    <source>
        <dbReference type="ARBA" id="ARBA00022475"/>
    </source>
</evidence>
<keyword evidence="4 7" id="KW-0812">Transmembrane</keyword>
<keyword evidence="5 7" id="KW-1133">Transmembrane helix</keyword>
<protein>
    <submittedName>
        <fullName evidence="9">ABC-type dipeptide/oligopeptide/nickel transport system permease component</fullName>
    </submittedName>
</protein>
<evidence type="ECO:0000256" key="1">
    <source>
        <dbReference type="ARBA" id="ARBA00004651"/>
    </source>
</evidence>
<dbReference type="AlphaFoldDB" id="A0A841R8D9"/>
<dbReference type="PROSITE" id="PS50928">
    <property type="entry name" value="ABC_TM1"/>
    <property type="match status" value="1"/>
</dbReference>
<dbReference type="SUPFAM" id="SSF161098">
    <property type="entry name" value="MetI-like"/>
    <property type="match status" value="1"/>
</dbReference>
<feature type="transmembrane region" description="Helical" evidence="7">
    <location>
        <begin position="267"/>
        <end position="290"/>
    </location>
</feature>
<feature type="transmembrane region" description="Helical" evidence="7">
    <location>
        <begin position="84"/>
        <end position="109"/>
    </location>
</feature>
<sequence length="300" mass="33962">MNKGINSTSRFLKFIFYSFLLPLFLIFLMASMPLIIGNSDGRVRFRFLYLLLTKDYLKGLFDGSSFIFNVGQFQWHAFKELPPYFLVTLFYAGISSLIGVAAGFPIGILRFKKLNSPSQSILTFIGSIPDFFIILLLQLTAIYFMKFTGRRLAKIAMTNELPVLLPLIAMSLYPVVYVTKQVSRAAFEISSNDYIQFARAKGITRRKTFILHLIPALLPGLAADSTKVAMLVLANVFIAENLFFIKGITHVMIHFSFQSGGGYQFDFVVTCLLYIFAIYQIINLLLRLLIRGAASARRFL</sequence>
<dbReference type="PANTHER" id="PTHR30465:SF44">
    <property type="entry name" value="ABC-TYPE DIPEPTIDE_OLIGOPEPTIDE TRANSPORT SYSTEM, PERMEASE COMPONENT"/>
    <property type="match status" value="1"/>
</dbReference>
<dbReference type="EMBL" id="JACHGJ010000001">
    <property type="protein sequence ID" value="MBB6479229.1"/>
    <property type="molecule type" value="Genomic_DNA"/>
</dbReference>
<evidence type="ECO:0000256" key="2">
    <source>
        <dbReference type="ARBA" id="ARBA00022448"/>
    </source>
</evidence>
<dbReference type="CDD" id="cd06261">
    <property type="entry name" value="TM_PBP2"/>
    <property type="match status" value="1"/>
</dbReference>
<evidence type="ECO:0000256" key="4">
    <source>
        <dbReference type="ARBA" id="ARBA00022692"/>
    </source>
</evidence>
<dbReference type="GO" id="GO:0005886">
    <property type="term" value="C:plasma membrane"/>
    <property type="evidence" value="ECO:0007669"/>
    <property type="project" value="UniProtKB-SubCell"/>
</dbReference>
<comment type="similarity">
    <text evidence="7">Belongs to the binding-protein-dependent transport system permease family.</text>
</comment>
<evidence type="ECO:0000259" key="8">
    <source>
        <dbReference type="PROSITE" id="PS50928"/>
    </source>
</evidence>
<comment type="subcellular location">
    <subcellularLocation>
        <location evidence="1 7">Cell membrane</location>
        <topology evidence="1 7">Multi-pass membrane protein</topology>
    </subcellularLocation>
</comment>
<dbReference type="RefSeq" id="WP_184744216.1">
    <property type="nucleotide sequence ID" value="NZ_JACHGJ010000001.1"/>
</dbReference>
<dbReference type="InterPro" id="IPR035906">
    <property type="entry name" value="MetI-like_sf"/>
</dbReference>
<accession>A0A841R8D9</accession>
<dbReference type="Pfam" id="PF00528">
    <property type="entry name" value="BPD_transp_1"/>
    <property type="match status" value="1"/>
</dbReference>
<gene>
    <name evidence="9" type="ORF">HNR50_000862</name>
</gene>
<keyword evidence="10" id="KW-1185">Reference proteome</keyword>
<name>A0A841R8D9_9SPIO</name>
<reference evidence="9 10" key="1">
    <citation type="submission" date="2020-08" db="EMBL/GenBank/DDBJ databases">
        <title>Genomic Encyclopedia of Type Strains, Phase IV (KMG-IV): sequencing the most valuable type-strain genomes for metagenomic binning, comparative biology and taxonomic classification.</title>
        <authorList>
            <person name="Goeker M."/>
        </authorList>
    </citation>
    <scope>NUCLEOTIDE SEQUENCE [LARGE SCALE GENOMIC DNA]</scope>
    <source>
        <strain evidence="9 10">DSM 2461</strain>
    </source>
</reference>
<feature type="transmembrane region" description="Helical" evidence="7">
    <location>
        <begin position="228"/>
        <end position="255"/>
    </location>
</feature>
<feature type="transmembrane region" description="Helical" evidence="7">
    <location>
        <begin position="14"/>
        <end position="36"/>
    </location>
</feature>
<keyword evidence="2 7" id="KW-0813">Transport</keyword>
<organism evidence="9 10">
    <name type="scientific">Spirochaeta isovalerica</name>
    <dbReference type="NCBI Taxonomy" id="150"/>
    <lineage>
        <taxon>Bacteria</taxon>
        <taxon>Pseudomonadati</taxon>
        <taxon>Spirochaetota</taxon>
        <taxon>Spirochaetia</taxon>
        <taxon>Spirochaetales</taxon>
        <taxon>Spirochaetaceae</taxon>
        <taxon>Spirochaeta</taxon>
    </lineage>
</organism>